<evidence type="ECO:0000313" key="2">
    <source>
        <dbReference type="EMBL" id="AEG31549.1"/>
    </source>
</evidence>
<dbReference type="SMART" id="SM01012">
    <property type="entry name" value="ANTAR"/>
    <property type="match status" value="1"/>
</dbReference>
<dbReference type="Gene3D" id="1.10.10.10">
    <property type="entry name" value="Winged helix-like DNA-binding domain superfamily/Winged helix DNA-binding domain"/>
    <property type="match status" value="1"/>
</dbReference>
<dbReference type="Proteomes" id="UP000009232">
    <property type="component" value="Chromosome"/>
</dbReference>
<dbReference type="InterPro" id="IPR036388">
    <property type="entry name" value="WH-like_DNA-bd_sf"/>
</dbReference>
<evidence type="ECO:0000259" key="1">
    <source>
        <dbReference type="PROSITE" id="PS50921"/>
    </source>
</evidence>
<evidence type="ECO:0000313" key="3">
    <source>
        <dbReference type="Proteomes" id="UP000009232"/>
    </source>
</evidence>
<protein>
    <submittedName>
        <fullName evidence="2">Nitrate and nitrite sensing domain protein</fullName>
    </submittedName>
</protein>
<dbReference type="GO" id="GO:0003723">
    <property type="term" value="F:RNA binding"/>
    <property type="evidence" value="ECO:0007669"/>
    <property type="project" value="InterPro"/>
</dbReference>
<dbReference type="KEGG" id="tcy:Thicy_0777"/>
<name>F6DCG3_THICA</name>
<keyword evidence="3" id="KW-1185">Reference proteome</keyword>
<dbReference type="PROSITE" id="PS50921">
    <property type="entry name" value="ANTAR"/>
    <property type="match status" value="1"/>
</dbReference>
<dbReference type="InterPro" id="IPR013587">
    <property type="entry name" value="Nitrate/nitrite_sensing"/>
</dbReference>
<dbReference type="InterPro" id="IPR005561">
    <property type="entry name" value="ANTAR"/>
</dbReference>
<proteinExistence type="predicted"/>
<dbReference type="SUPFAM" id="SSF52172">
    <property type="entry name" value="CheY-like"/>
    <property type="match status" value="1"/>
</dbReference>
<organism evidence="2 3">
    <name type="scientific">Thiomicrospira cyclica (strain DSM 14477 / JCM 11371 / ALM1)</name>
    <name type="common">Thioalkalimicrobium cyclicum</name>
    <dbReference type="NCBI Taxonomy" id="717773"/>
    <lineage>
        <taxon>Bacteria</taxon>
        <taxon>Pseudomonadati</taxon>
        <taxon>Pseudomonadota</taxon>
        <taxon>Gammaproteobacteria</taxon>
        <taxon>Thiotrichales</taxon>
        <taxon>Piscirickettsiaceae</taxon>
        <taxon>Thiomicrospira</taxon>
    </lineage>
</organism>
<dbReference type="STRING" id="717773.Thicy_0777"/>
<gene>
    <name evidence="2" type="ordered locus">Thicy_0777</name>
</gene>
<dbReference type="EMBL" id="CP002776">
    <property type="protein sequence ID" value="AEG31549.1"/>
    <property type="molecule type" value="Genomic_DNA"/>
</dbReference>
<dbReference type="Pfam" id="PF08376">
    <property type="entry name" value="NIT"/>
    <property type="match status" value="1"/>
</dbReference>
<dbReference type="HOGENOM" id="CLU_052982_0_0_6"/>
<dbReference type="eggNOG" id="COG3707">
    <property type="taxonomic scope" value="Bacteria"/>
</dbReference>
<accession>F6DCG3</accession>
<dbReference type="RefSeq" id="WP_013835328.1">
    <property type="nucleotide sequence ID" value="NC_015581.1"/>
</dbReference>
<dbReference type="Pfam" id="PF03861">
    <property type="entry name" value="ANTAR"/>
    <property type="match status" value="1"/>
</dbReference>
<dbReference type="AlphaFoldDB" id="F6DCG3"/>
<feature type="domain" description="ANTAR" evidence="1">
    <location>
        <begin position="344"/>
        <end position="405"/>
    </location>
</feature>
<sequence length="409" mass="46419">MLQENLQNLLTRAQASQQLALSFLFSSMEIVRPLRKLVHALQLERGSNSLLLVDPQNILYASRVDAYRKQFADDQMRFLQAVEVWQAQMEQHALPSSVYIKLAHFLETLNHLVNLREQIDTREIKTDQAIDDFSSIIASALAFVFELAEQALDADIARGMLALFNFMQAKELAGQERALGVVVLGSRARTQSAQLTAALKTRIDQQWQAFQLVRSFATDAQIAQLEQLKQQPYRAHLEQWRDRVSASTHNSAHNSLALAEGWFDLMTQRIDGFQALEDDLISYLQIICAKKMAADEAFGSASTTSNHLSGLDSQLKQQVDERVMRVRGVSRLLLEQLHEQAVQLGAVEAELMLAKQTLLDRRFIERAKALLMIKKHITEEQAHQFMRNQAMKSGLKMVDLAKQLLQQLV</sequence>
<dbReference type="OrthoDB" id="9782798at2"/>
<reference evidence="2 3" key="1">
    <citation type="submission" date="2011-05" db="EMBL/GenBank/DDBJ databases">
        <title>Complete sequence of Thioalkalimicrobium cyclicum ALM1.</title>
        <authorList>
            <consortium name="US DOE Joint Genome Institute"/>
            <person name="Lucas S."/>
            <person name="Han J."/>
            <person name="Lapidus A."/>
            <person name="Cheng J.-F."/>
            <person name="Goodwin L."/>
            <person name="Pitluck S."/>
            <person name="Peters L."/>
            <person name="Mikhailova N."/>
            <person name="Davenport K."/>
            <person name="Han C."/>
            <person name="Tapia R."/>
            <person name="Land M."/>
            <person name="Hauser L."/>
            <person name="Kyrpides N."/>
            <person name="Ivanova N."/>
            <person name="Pagani I."/>
            <person name="Kappler U."/>
            <person name="Woyke T."/>
        </authorList>
    </citation>
    <scope>NUCLEOTIDE SEQUENCE [LARGE SCALE GENOMIC DNA]</scope>
    <source>
        <strain evidence="3">DSM 14477 / JCM 11371 / ALM1</strain>
    </source>
</reference>
<dbReference type="InterPro" id="IPR011006">
    <property type="entry name" value="CheY-like_superfamily"/>
</dbReference>